<dbReference type="Gene3D" id="3.40.50.2300">
    <property type="match status" value="1"/>
</dbReference>
<comment type="similarity">
    <text evidence="1">Belongs to the low molecular weight phosphotyrosine protein phosphatase family.</text>
</comment>
<proteinExistence type="inferred from homology"/>
<name>A0ABV2B2I1_9GAMM</name>
<evidence type="ECO:0000256" key="2">
    <source>
        <dbReference type="ARBA" id="ARBA00013064"/>
    </source>
</evidence>
<dbReference type="RefSeq" id="WP_353111974.1">
    <property type="nucleotide sequence ID" value="NZ_APND01000004.1"/>
</dbReference>
<evidence type="ECO:0000313" key="7">
    <source>
        <dbReference type="Proteomes" id="UP001460888"/>
    </source>
</evidence>
<keyword evidence="4" id="KW-0904">Protein phosphatase</keyword>
<dbReference type="InterPro" id="IPR023485">
    <property type="entry name" value="Ptyr_pPase"/>
</dbReference>
<dbReference type="Proteomes" id="UP001460888">
    <property type="component" value="Unassembled WGS sequence"/>
</dbReference>
<evidence type="ECO:0000256" key="4">
    <source>
        <dbReference type="ARBA" id="ARBA00022912"/>
    </source>
</evidence>
<dbReference type="PRINTS" id="PR00719">
    <property type="entry name" value="LMWPTPASE"/>
</dbReference>
<sequence>MKQDETLSVLFVCLGNICRSPSAHGVFRKAVAEAGLGDRVSIESAGTGDWHIGKAPDRRATAAAASRGIDVTDLRAQQVTPADLNRFDYVLAMDADNLADLERMAPATGQVRAYVALFGAYSANYRNAPVPDPYFGGDQGFEHVLDMIEDASAGLLEEIKARLS</sequence>
<dbReference type="PANTHER" id="PTHR11717">
    <property type="entry name" value="LOW MOLECULAR WEIGHT PROTEIN TYROSINE PHOSPHATASE"/>
    <property type="match status" value="1"/>
</dbReference>
<dbReference type="EMBL" id="APND01000004">
    <property type="protein sequence ID" value="MES1930088.1"/>
    <property type="molecule type" value="Genomic_DNA"/>
</dbReference>
<dbReference type="InterPro" id="IPR036196">
    <property type="entry name" value="Ptyr_pPase_sf"/>
</dbReference>
<evidence type="ECO:0000256" key="1">
    <source>
        <dbReference type="ARBA" id="ARBA00011063"/>
    </source>
</evidence>
<evidence type="ECO:0000259" key="5">
    <source>
        <dbReference type="SMART" id="SM00226"/>
    </source>
</evidence>
<dbReference type="InterPro" id="IPR017867">
    <property type="entry name" value="Tyr_phospatase_low_mol_wt"/>
</dbReference>
<dbReference type="EC" id="3.1.3.48" evidence="2"/>
<evidence type="ECO:0000313" key="6">
    <source>
        <dbReference type="EMBL" id="MES1930088.1"/>
    </source>
</evidence>
<dbReference type="SMART" id="SM00226">
    <property type="entry name" value="LMWPc"/>
    <property type="match status" value="1"/>
</dbReference>
<dbReference type="InterPro" id="IPR050438">
    <property type="entry name" value="LMW_PTPase"/>
</dbReference>
<dbReference type="SUPFAM" id="SSF52788">
    <property type="entry name" value="Phosphotyrosine protein phosphatases I"/>
    <property type="match status" value="1"/>
</dbReference>
<keyword evidence="3" id="KW-0378">Hydrolase</keyword>
<accession>A0ABV2B2I1</accession>
<comment type="caution">
    <text evidence="6">The sequence shown here is derived from an EMBL/GenBank/DDBJ whole genome shotgun (WGS) entry which is preliminary data.</text>
</comment>
<keyword evidence="7" id="KW-1185">Reference proteome</keyword>
<dbReference type="CDD" id="cd16343">
    <property type="entry name" value="LMWPTP"/>
    <property type="match status" value="1"/>
</dbReference>
<gene>
    <name evidence="6" type="ORF">SADO_12573</name>
</gene>
<evidence type="ECO:0000256" key="3">
    <source>
        <dbReference type="ARBA" id="ARBA00022801"/>
    </source>
</evidence>
<protein>
    <recommendedName>
        <fullName evidence="2">protein-tyrosine-phosphatase</fullName>
        <ecNumber evidence="2">3.1.3.48</ecNumber>
    </recommendedName>
</protein>
<dbReference type="Pfam" id="PF01451">
    <property type="entry name" value="LMWPc"/>
    <property type="match status" value="1"/>
</dbReference>
<organism evidence="6 7">
    <name type="scientific">Salinisphaera dokdonensis CL-ES53</name>
    <dbReference type="NCBI Taxonomy" id="1304272"/>
    <lineage>
        <taxon>Bacteria</taxon>
        <taxon>Pseudomonadati</taxon>
        <taxon>Pseudomonadota</taxon>
        <taxon>Gammaproteobacteria</taxon>
        <taxon>Salinisphaerales</taxon>
        <taxon>Salinisphaeraceae</taxon>
        <taxon>Salinisphaera</taxon>
    </lineage>
</organism>
<feature type="domain" description="Phosphotyrosine protein phosphatase I" evidence="5">
    <location>
        <begin position="7"/>
        <end position="158"/>
    </location>
</feature>
<dbReference type="PANTHER" id="PTHR11717:SF7">
    <property type="entry name" value="LOW MOLECULAR WEIGHT PHOSPHOTYROSINE PROTEIN PHOSPHATASE"/>
    <property type="match status" value="1"/>
</dbReference>
<reference evidence="6 7" key="1">
    <citation type="submission" date="2013-03" db="EMBL/GenBank/DDBJ databases">
        <title>Salinisphaera dokdonensis CL-ES53 Genome Sequencing.</title>
        <authorList>
            <person name="Li C."/>
            <person name="Lai Q."/>
            <person name="Shao Z."/>
        </authorList>
    </citation>
    <scope>NUCLEOTIDE SEQUENCE [LARGE SCALE GENOMIC DNA]</scope>
    <source>
        <strain evidence="6 7">CL-ES53</strain>
    </source>
</reference>